<sequence>MNKTLLIGLFLIFGLYSYGQVSTNPELSYPEGIYSTKEDFLKKTPNDTKELIAKGILWGSKEITDTIPDQCLFIYKHNGKKLRKTFAVCYKGNLYFQAFSILTNREKKDKAQTTNFPNSFCRVLITGDNFLYTELELANSWKQGLGYGLGGVAGGAIASASIKSKGIVWDVKNQEFNIFRSCKDFNNFITALYPEGVQECKDQQPDLLKVREAIEIIK</sequence>
<dbReference type="Proteomes" id="UP000614460">
    <property type="component" value="Unassembled WGS sequence"/>
</dbReference>
<proteinExistence type="predicted"/>
<dbReference type="AlphaFoldDB" id="A0A8H9G0R9"/>
<reference evidence="1" key="1">
    <citation type="journal article" date="2014" name="Int. J. Syst. Evol. Microbiol.">
        <title>Complete genome sequence of Corynebacterium casei LMG S-19264T (=DSM 44701T), isolated from a smear-ripened cheese.</title>
        <authorList>
            <consortium name="US DOE Joint Genome Institute (JGI-PGF)"/>
            <person name="Walter F."/>
            <person name="Albersmeier A."/>
            <person name="Kalinowski J."/>
            <person name="Ruckert C."/>
        </authorList>
    </citation>
    <scope>NUCLEOTIDE SEQUENCE</scope>
    <source>
        <strain evidence="1">CGMCC 1.15966</strain>
    </source>
</reference>
<comment type="caution">
    <text evidence="1">The sequence shown here is derived from an EMBL/GenBank/DDBJ whole genome shotgun (WGS) entry which is preliminary data.</text>
</comment>
<organism evidence="1 2">
    <name type="scientific">Sphingobacterium cellulitidis</name>
    <dbReference type="NCBI Taxonomy" id="1768011"/>
    <lineage>
        <taxon>Bacteria</taxon>
        <taxon>Pseudomonadati</taxon>
        <taxon>Bacteroidota</taxon>
        <taxon>Sphingobacteriia</taxon>
        <taxon>Sphingobacteriales</taxon>
        <taxon>Sphingobacteriaceae</taxon>
        <taxon>Sphingobacterium</taxon>
    </lineage>
</organism>
<reference evidence="1" key="2">
    <citation type="submission" date="2020-09" db="EMBL/GenBank/DDBJ databases">
        <authorList>
            <person name="Sun Q."/>
            <person name="Zhou Y."/>
        </authorList>
    </citation>
    <scope>NUCLEOTIDE SEQUENCE</scope>
    <source>
        <strain evidence="1">CGMCC 1.15966</strain>
    </source>
</reference>
<dbReference type="RefSeq" id="WP_182499022.1">
    <property type="nucleotide sequence ID" value="NZ_BMKM01000002.1"/>
</dbReference>
<accession>A0A8H9G0R9</accession>
<gene>
    <name evidence="1" type="ORF">GCM10011516_13640</name>
</gene>
<protein>
    <submittedName>
        <fullName evidence="1">Uncharacterized protein</fullName>
    </submittedName>
</protein>
<dbReference type="EMBL" id="BMKM01000002">
    <property type="protein sequence ID" value="GGE17200.1"/>
    <property type="molecule type" value="Genomic_DNA"/>
</dbReference>
<evidence type="ECO:0000313" key="1">
    <source>
        <dbReference type="EMBL" id="GGE17200.1"/>
    </source>
</evidence>
<evidence type="ECO:0000313" key="2">
    <source>
        <dbReference type="Proteomes" id="UP000614460"/>
    </source>
</evidence>
<name>A0A8H9G0R9_9SPHI</name>
<keyword evidence="2" id="KW-1185">Reference proteome</keyword>